<dbReference type="Pfam" id="PF01486">
    <property type="entry name" value="K-box"/>
    <property type="match status" value="1"/>
</dbReference>
<dbReference type="PROSITE" id="PS51297">
    <property type="entry name" value="K_BOX"/>
    <property type="match status" value="1"/>
</dbReference>
<gene>
    <name evidence="9" type="ORF">RJ639_021905</name>
</gene>
<keyword evidence="10" id="KW-1185">Reference proteome</keyword>
<evidence type="ECO:0000256" key="2">
    <source>
        <dbReference type="ARBA" id="ARBA00023015"/>
    </source>
</evidence>
<dbReference type="GO" id="GO:0003700">
    <property type="term" value="F:DNA-binding transcription factor activity"/>
    <property type="evidence" value="ECO:0007669"/>
    <property type="project" value="InterPro"/>
</dbReference>
<evidence type="ECO:0000256" key="5">
    <source>
        <dbReference type="ARBA" id="ARBA00023242"/>
    </source>
</evidence>
<proteinExistence type="predicted"/>
<evidence type="ECO:0008006" key="11">
    <source>
        <dbReference type="Google" id="ProtNLM"/>
    </source>
</evidence>
<comment type="subcellular location">
    <subcellularLocation>
        <location evidence="1">Nucleus</location>
    </subcellularLocation>
</comment>
<dbReference type="InterPro" id="IPR036879">
    <property type="entry name" value="TF_MADSbox_sf"/>
</dbReference>
<dbReference type="InterPro" id="IPR050142">
    <property type="entry name" value="MADS-box/MEF2_TF"/>
</dbReference>
<dbReference type="InterPro" id="IPR002487">
    <property type="entry name" value="TF_Kbox"/>
</dbReference>
<comment type="caution">
    <text evidence="9">The sequence shown here is derived from an EMBL/GenBank/DDBJ whole genome shotgun (WGS) entry which is preliminary data.</text>
</comment>
<evidence type="ECO:0000256" key="4">
    <source>
        <dbReference type="ARBA" id="ARBA00023163"/>
    </source>
</evidence>
<evidence type="ECO:0000313" key="9">
    <source>
        <dbReference type="EMBL" id="KAK3002617.1"/>
    </source>
</evidence>
<evidence type="ECO:0000256" key="1">
    <source>
        <dbReference type="ARBA" id="ARBA00004123"/>
    </source>
</evidence>
<dbReference type="AlphaFoldDB" id="A0AA88V684"/>
<dbReference type="Gene3D" id="3.40.1810.10">
    <property type="entry name" value="Transcription factor, MADS-box"/>
    <property type="match status" value="1"/>
</dbReference>
<evidence type="ECO:0000256" key="3">
    <source>
        <dbReference type="ARBA" id="ARBA00023125"/>
    </source>
</evidence>
<reference evidence="9" key="1">
    <citation type="submission" date="2022-12" db="EMBL/GenBank/DDBJ databases">
        <title>Draft genome assemblies for two species of Escallonia (Escalloniales).</title>
        <authorList>
            <person name="Chanderbali A."/>
            <person name="Dervinis C."/>
            <person name="Anghel I."/>
            <person name="Soltis D."/>
            <person name="Soltis P."/>
            <person name="Zapata F."/>
        </authorList>
    </citation>
    <scope>NUCLEOTIDE SEQUENCE</scope>
    <source>
        <strain evidence="9">UCBG64.0493</strain>
        <tissue evidence="9">Leaf</tissue>
    </source>
</reference>
<dbReference type="PROSITE" id="PS00350">
    <property type="entry name" value="MADS_BOX_1"/>
    <property type="match status" value="1"/>
</dbReference>
<keyword evidence="6" id="KW-0175">Coiled coil</keyword>
<evidence type="ECO:0000313" key="10">
    <source>
        <dbReference type="Proteomes" id="UP001188597"/>
    </source>
</evidence>
<dbReference type="EMBL" id="JAVXUP010002559">
    <property type="protein sequence ID" value="KAK3002617.1"/>
    <property type="molecule type" value="Genomic_DNA"/>
</dbReference>
<keyword evidence="2" id="KW-0805">Transcription regulation</keyword>
<dbReference type="PRINTS" id="PR00404">
    <property type="entry name" value="MADSDOMAIN"/>
</dbReference>
<accession>A0AA88V684</accession>
<keyword evidence="4" id="KW-0804">Transcription</keyword>
<dbReference type="SMART" id="SM00432">
    <property type="entry name" value="MADS"/>
    <property type="match status" value="1"/>
</dbReference>
<feature type="domain" description="MADS-box" evidence="7">
    <location>
        <begin position="17"/>
        <end position="77"/>
    </location>
</feature>
<feature type="non-terminal residue" evidence="9">
    <location>
        <position position="1"/>
    </location>
</feature>
<dbReference type="Pfam" id="PF00319">
    <property type="entry name" value="SRF-TF"/>
    <property type="match status" value="1"/>
</dbReference>
<protein>
    <recommendedName>
        <fullName evidence="11">APETALA3-like protein</fullName>
    </recommendedName>
</protein>
<dbReference type="PANTHER" id="PTHR48019">
    <property type="entry name" value="SERUM RESPONSE FACTOR HOMOLOG"/>
    <property type="match status" value="1"/>
</dbReference>
<evidence type="ECO:0000259" key="8">
    <source>
        <dbReference type="PROSITE" id="PS51297"/>
    </source>
</evidence>
<dbReference type="InterPro" id="IPR033896">
    <property type="entry name" value="MEF2-like_N"/>
</dbReference>
<keyword evidence="5" id="KW-0539">Nucleus</keyword>
<dbReference type="Proteomes" id="UP001188597">
    <property type="component" value="Unassembled WGS sequence"/>
</dbReference>
<name>A0AA88V684_9ASTE</name>
<feature type="coiled-coil region" evidence="6">
    <location>
        <begin position="100"/>
        <end position="157"/>
    </location>
</feature>
<evidence type="ECO:0000259" key="7">
    <source>
        <dbReference type="PROSITE" id="PS50066"/>
    </source>
</evidence>
<organism evidence="9 10">
    <name type="scientific">Escallonia herrerae</name>
    <dbReference type="NCBI Taxonomy" id="1293975"/>
    <lineage>
        <taxon>Eukaryota</taxon>
        <taxon>Viridiplantae</taxon>
        <taxon>Streptophyta</taxon>
        <taxon>Embryophyta</taxon>
        <taxon>Tracheophyta</taxon>
        <taxon>Spermatophyta</taxon>
        <taxon>Magnoliopsida</taxon>
        <taxon>eudicotyledons</taxon>
        <taxon>Gunneridae</taxon>
        <taxon>Pentapetalae</taxon>
        <taxon>asterids</taxon>
        <taxon>campanulids</taxon>
        <taxon>Escalloniales</taxon>
        <taxon>Escalloniaceae</taxon>
        <taxon>Escallonia</taxon>
    </lineage>
</organism>
<dbReference type="CDD" id="cd00265">
    <property type="entry name" value="MADS_MEF2_like"/>
    <property type="match status" value="1"/>
</dbReference>
<dbReference type="PROSITE" id="PS50066">
    <property type="entry name" value="MADS_BOX_2"/>
    <property type="match status" value="1"/>
</dbReference>
<sequence length="225" mass="25668">SKRDLEFGEGEKNPKIMARGKIQIKKIENSTNRQVTYSKRRSGLFKKASELSVLCEAQVSIIMISSTRKLQEYISPGITTKEFFDKYQKASGTDLWSSHFETMKEELKRVREVNRNLVREIRQRMGESLQDLDLTELVALEENLDSSARTINETKVRNLEQIHKTLIHEFVSILYKSFYFNVSCVSKASVLGNGITFKGYGRGGSTVWIIVDDGGDYEAVHGFPN</sequence>
<evidence type="ECO:0000256" key="6">
    <source>
        <dbReference type="SAM" id="Coils"/>
    </source>
</evidence>
<feature type="domain" description="K-box" evidence="8">
    <location>
        <begin position="100"/>
        <end position="188"/>
    </location>
</feature>
<dbReference type="InterPro" id="IPR002100">
    <property type="entry name" value="TF_MADSbox"/>
</dbReference>
<dbReference type="GO" id="GO:0046983">
    <property type="term" value="F:protein dimerization activity"/>
    <property type="evidence" value="ECO:0007669"/>
    <property type="project" value="InterPro"/>
</dbReference>
<dbReference type="GO" id="GO:0045944">
    <property type="term" value="P:positive regulation of transcription by RNA polymerase II"/>
    <property type="evidence" value="ECO:0007669"/>
    <property type="project" value="InterPro"/>
</dbReference>
<dbReference type="GO" id="GO:0005634">
    <property type="term" value="C:nucleus"/>
    <property type="evidence" value="ECO:0007669"/>
    <property type="project" value="UniProtKB-SubCell"/>
</dbReference>
<dbReference type="GO" id="GO:0000977">
    <property type="term" value="F:RNA polymerase II transcription regulatory region sequence-specific DNA binding"/>
    <property type="evidence" value="ECO:0007669"/>
    <property type="project" value="InterPro"/>
</dbReference>
<dbReference type="SUPFAM" id="SSF55455">
    <property type="entry name" value="SRF-like"/>
    <property type="match status" value="1"/>
</dbReference>
<keyword evidence="3" id="KW-0238">DNA-binding</keyword>